<keyword evidence="1" id="KW-0695">RNA-directed DNA polymerase</keyword>
<name>A0A392Q4H4_9FABA</name>
<sequence length="214" mass="24803">FNNHWLNHSGFKKVVEESWRCSSITGWMGNVIKEKLKGLKLKIKGWNYEIYGGIDFKIKQLYDKISFLDIQGELQGLNDQEVATRKRLFGDLWHLLKSKESVSFQRSRSRWLKEGDANTRFFHSCVKLRGKRNLIRALKVEGGWVESPEAVRNHTVEFFRNHFKSVVWPRPHLDGIAFPTLSEEQNLGLSRPFALEEINMTISESDGNKSPGPD</sequence>
<evidence type="ECO:0000313" key="1">
    <source>
        <dbReference type="EMBL" id="MCI19303.1"/>
    </source>
</evidence>
<feature type="non-terminal residue" evidence="1">
    <location>
        <position position="214"/>
    </location>
</feature>
<comment type="caution">
    <text evidence="1">The sequence shown here is derived from an EMBL/GenBank/DDBJ whole genome shotgun (WGS) entry which is preliminary data.</text>
</comment>
<evidence type="ECO:0000313" key="2">
    <source>
        <dbReference type="Proteomes" id="UP000265520"/>
    </source>
</evidence>
<dbReference type="EMBL" id="LXQA010114188">
    <property type="protein sequence ID" value="MCI19303.1"/>
    <property type="molecule type" value="Genomic_DNA"/>
</dbReference>
<keyword evidence="2" id="KW-1185">Reference proteome</keyword>
<protein>
    <submittedName>
        <fullName evidence="1">RNA-directed DNA polymerase (Reverse transcriptase)</fullName>
    </submittedName>
</protein>
<organism evidence="1 2">
    <name type="scientific">Trifolium medium</name>
    <dbReference type="NCBI Taxonomy" id="97028"/>
    <lineage>
        <taxon>Eukaryota</taxon>
        <taxon>Viridiplantae</taxon>
        <taxon>Streptophyta</taxon>
        <taxon>Embryophyta</taxon>
        <taxon>Tracheophyta</taxon>
        <taxon>Spermatophyta</taxon>
        <taxon>Magnoliopsida</taxon>
        <taxon>eudicotyledons</taxon>
        <taxon>Gunneridae</taxon>
        <taxon>Pentapetalae</taxon>
        <taxon>rosids</taxon>
        <taxon>fabids</taxon>
        <taxon>Fabales</taxon>
        <taxon>Fabaceae</taxon>
        <taxon>Papilionoideae</taxon>
        <taxon>50 kb inversion clade</taxon>
        <taxon>NPAAA clade</taxon>
        <taxon>Hologalegina</taxon>
        <taxon>IRL clade</taxon>
        <taxon>Trifolieae</taxon>
        <taxon>Trifolium</taxon>
    </lineage>
</organism>
<feature type="non-terminal residue" evidence="1">
    <location>
        <position position="1"/>
    </location>
</feature>
<dbReference type="GO" id="GO:0003964">
    <property type="term" value="F:RNA-directed DNA polymerase activity"/>
    <property type="evidence" value="ECO:0007669"/>
    <property type="project" value="UniProtKB-KW"/>
</dbReference>
<dbReference type="AlphaFoldDB" id="A0A392Q4H4"/>
<reference evidence="1 2" key="1">
    <citation type="journal article" date="2018" name="Front. Plant Sci.">
        <title>Red Clover (Trifolium pratense) and Zigzag Clover (T. medium) - A Picture of Genomic Similarities and Differences.</title>
        <authorList>
            <person name="Dluhosova J."/>
            <person name="Istvanek J."/>
            <person name="Nedelnik J."/>
            <person name="Repkova J."/>
        </authorList>
    </citation>
    <scope>NUCLEOTIDE SEQUENCE [LARGE SCALE GENOMIC DNA]</scope>
    <source>
        <strain evidence="2">cv. 10/8</strain>
        <tissue evidence="1">Leaf</tissue>
    </source>
</reference>
<accession>A0A392Q4H4</accession>
<proteinExistence type="predicted"/>
<keyword evidence="1" id="KW-0808">Transferase</keyword>
<keyword evidence="1" id="KW-0548">Nucleotidyltransferase</keyword>
<dbReference type="Proteomes" id="UP000265520">
    <property type="component" value="Unassembled WGS sequence"/>
</dbReference>